<keyword evidence="2" id="KW-1185">Reference proteome</keyword>
<dbReference type="EMBL" id="MU276143">
    <property type="protein sequence ID" value="KAI0041119.1"/>
    <property type="molecule type" value="Genomic_DNA"/>
</dbReference>
<protein>
    <submittedName>
        <fullName evidence="1">Uncharacterized protein</fullName>
    </submittedName>
</protein>
<reference evidence="1" key="1">
    <citation type="submission" date="2021-02" db="EMBL/GenBank/DDBJ databases">
        <authorList>
            <consortium name="DOE Joint Genome Institute"/>
            <person name="Ahrendt S."/>
            <person name="Looney B.P."/>
            <person name="Miyauchi S."/>
            <person name="Morin E."/>
            <person name="Drula E."/>
            <person name="Courty P.E."/>
            <person name="Chicoki N."/>
            <person name="Fauchery L."/>
            <person name="Kohler A."/>
            <person name="Kuo A."/>
            <person name="Labutti K."/>
            <person name="Pangilinan J."/>
            <person name="Lipzen A."/>
            <person name="Riley R."/>
            <person name="Andreopoulos W."/>
            <person name="He G."/>
            <person name="Johnson J."/>
            <person name="Barry K.W."/>
            <person name="Grigoriev I.V."/>
            <person name="Nagy L."/>
            <person name="Hibbett D."/>
            <person name="Henrissat B."/>
            <person name="Matheny P.B."/>
            <person name="Labbe J."/>
            <person name="Martin F."/>
        </authorList>
    </citation>
    <scope>NUCLEOTIDE SEQUENCE</scope>
    <source>
        <strain evidence="1">FP105234-sp</strain>
    </source>
</reference>
<organism evidence="1 2">
    <name type="scientific">Auriscalpium vulgare</name>
    <dbReference type="NCBI Taxonomy" id="40419"/>
    <lineage>
        <taxon>Eukaryota</taxon>
        <taxon>Fungi</taxon>
        <taxon>Dikarya</taxon>
        <taxon>Basidiomycota</taxon>
        <taxon>Agaricomycotina</taxon>
        <taxon>Agaricomycetes</taxon>
        <taxon>Russulales</taxon>
        <taxon>Auriscalpiaceae</taxon>
        <taxon>Auriscalpium</taxon>
    </lineage>
</organism>
<evidence type="ECO:0000313" key="2">
    <source>
        <dbReference type="Proteomes" id="UP000814033"/>
    </source>
</evidence>
<accession>A0ACB8RAJ8</accession>
<dbReference type="Proteomes" id="UP000814033">
    <property type="component" value="Unassembled WGS sequence"/>
</dbReference>
<evidence type="ECO:0000313" key="1">
    <source>
        <dbReference type="EMBL" id="KAI0041119.1"/>
    </source>
</evidence>
<comment type="caution">
    <text evidence="1">The sequence shown here is derived from an EMBL/GenBank/DDBJ whole genome shotgun (WGS) entry which is preliminary data.</text>
</comment>
<sequence length="442" mass="47195">MLDSQRLLDVFVSDELDLLARHRDLFKKHVQHLIASLSVRSSAIPDTPSFGAKPALAKSVLQAQSILQVNIDALREGRDEVQRLAEAEDAVRRGEAALLRLIDDRPSTITSDSDSDAGALLTAHADLQSTQASLAAMKHSLHSMRRAVLDAALKRQCSTLIACGRAWAEIGEAGLAALGAMATDNVNAKSKCVGSGPDQLEVCLPARGIEDASTLVAHLRDRSVDLTIRRGQDTPPFSVDYRDIDDAAKMASVQQWLSETSMDARDIESSSPRQPEDNRSEVEAAIMDEAAAGEAAAGDLQPSFLLSPSATSSENVQPVSGAAESDAASPVASETVKQGGDIARETPGDDGDGPPLQHTDTPSTMLTKTTTSKTQNSQHSFTTRMNMKYVPSNGEDTFPRSSQSGNAYEDTPASQHTGARLALFGSRLLRSARKSLEGRRAQ</sequence>
<name>A0ACB8RAJ8_9AGAM</name>
<gene>
    <name evidence="1" type="ORF">FA95DRAFT_1611271</name>
</gene>
<proteinExistence type="predicted"/>
<reference evidence="1" key="2">
    <citation type="journal article" date="2022" name="New Phytol.">
        <title>Evolutionary transition to the ectomycorrhizal habit in the genomes of a hyperdiverse lineage of mushroom-forming fungi.</title>
        <authorList>
            <person name="Looney B."/>
            <person name="Miyauchi S."/>
            <person name="Morin E."/>
            <person name="Drula E."/>
            <person name="Courty P.E."/>
            <person name="Kohler A."/>
            <person name="Kuo A."/>
            <person name="LaButti K."/>
            <person name="Pangilinan J."/>
            <person name="Lipzen A."/>
            <person name="Riley R."/>
            <person name="Andreopoulos W."/>
            <person name="He G."/>
            <person name="Johnson J."/>
            <person name="Nolan M."/>
            <person name="Tritt A."/>
            <person name="Barry K.W."/>
            <person name="Grigoriev I.V."/>
            <person name="Nagy L.G."/>
            <person name="Hibbett D."/>
            <person name="Henrissat B."/>
            <person name="Matheny P.B."/>
            <person name="Labbe J."/>
            <person name="Martin F.M."/>
        </authorList>
    </citation>
    <scope>NUCLEOTIDE SEQUENCE</scope>
    <source>
        <strain evidence="1">FP105234-sp</strain>
    </source>
</reference>